<comment type="caution">
    <text evidence="1">The sequence shown here is derived from an EMBL/GenBank/DDBJ whole genome shotgun (WGS) entry which is preliminary data.</text>
</comment>
<accession>A0A7V0LUG2</accession>
<name>A0A7V0LUG2_UNCW3</name>
<dbReference type="GO" id="GO:0003676">
    <property type="term" value="F:nucleic acid binding"/>
    <property type="evidence" value="ECO:0007669"/>
    <property type="project" value="InterPro"/>
</dbReference>
<organism evidence="1">
    <name type="scientific">candidate division WOR-3 bacterium</name>
    <dbReference type="NCBI Taxonomy" id="2052148"/>
    <lineage>
        <taxon>Bacteria</taxon>
        <taxon>Bacteria division WOR-3</taxon>
    </lineage>
</organism>
<dbReference type="PANTHER" id="PTHR39967">
    <property type="match status" value="1"/>
</dbReference>
<evidence type="ECO:0000313" key="1">
    <source>
        <dbReference type="EMBL" id="HDL60362.1"/>
    </source>
</evidence>
<sequence length="238" mass="28758">MKEKSIVIRERTPVEIILYSVFLYLCRMSLRDVAMAIRIFVKRSRTAIWKWLQKFGSMLREHIADKMPDVVVIDETSLQIGDMNFWFWFVIDPETRKVVFFMISRSRTNIACRNLIYKMWKMYGKLPSVAITDGGPWYLILKRYGIHHEVVSGGIRNYVERVIETIKDRTRIFDNYFPSKRWKIRHVHLWFSVYIFYYNWIRSHQSLSNNSPVFYDRGIKIDNEYERFVLALQEVLQC</sequence>
<gene>
    <name evidence="1" type="ORF">ENH14_02780</name>
</gene>
<dbReference type="EMBL" id="DRDR01000119">
    <property type="protein sequence ID" value="HDL60362.1"/>
    <property type="molecule type" value="Genomic_DNA"/>
</dbReference>
<dbReference type="SUPFAM" id="SSF53098">
    <property type="entry name" value="Ribonuclease H-like"/>
    <property type="match status" value="1"/>
</dbReference>
<dbReference type="Gene3D" id="3.30.420.10">
    <property type="entry name" value="Ribonuclease H-like superfamily/Ribonuclease H"/>
    <property type="match status" value="1"/>
</dbReference>
<dbReference type="InterPro" id="IPR036397">
    <property type="entry name" value="RNaseH_sf"/>
</dbReference>
<reference evidence="1" key="1">
    <citation type="journal article" date="2020" name="mSystems">
        <title>Genome- and Community-Level Interaction Insights into Carbon Utilization and Element Cycling Functions of Hydrothermarchaeota in Hydrothermal Sediment.</title>
        <authorList>
            <person name="Zhou Z."/>
            <person name="Liu Y."/>
            <person name="Xu W."/>
            <person name="Pan J."/>
            <person name="Luo Z.H."/>
            <person name="Li M."/>
        </authorList>
    </citation>
    <scope>NUCLEOTIDE SEQUENCE [LARGE SCALE GENOMIC DNA]</scope>
    <source>
        <strain evidence="1">HyVt-28</strain>
    </source>
</reference>
<dbReference type="Proteomes" id="UP000886381">
    <property type="component" value="Unassembled WGS sequence"/>
</dbReference>
<proteinExistence type="predicted"/>
<dbReference type="InterPro" id="IPR012337">
    <property type="entry name" value="RNaseH-like_sf"/>
</dbReference>
<dbReference type="PANTHER" id="PTHR39967:SF1">
    <property type="entry name" value="ISH14-TYPE TRANSPOSASE HSIRS44"/>
    <property type="match status" value="1"/>
</dbReference>
<protein>
    <submittedName>
        <fullName evidence="1">IS6 family transposase</fullName>
    </submittedName>
</protein>
<dbReference type="AlphaFoldDB" id="A0A7V0LUG2"/>